<dbReference type="Proteomes" id="UP000184532">
    <property type="component" value="Unassembled WGS sequence"/>
</dbReference>
<dbReference type="InterPro" id="IPR058512">
    <property type="entry name" value="DUF8199"/>
</dbReference>
<dbReference type="InterPro" id="IPR058060">
    <property type="entry name" value="HYC_CC_PP"/>
</dbReference>
<dbReference type="NCBIfam" id="NF047658">
    <property type="entry name" value="HYC_CC_PP"/>
    <property type="match status" value="1"/>
</dbReference>
<feature type="transmembrane region" description="Helical" evidence="1">
    <location>
        <begin position="20"/>
        <end position="38"/>
    </location>
</feature>
<reference evidence="3" key="1">
    <citation type="submission" date="2016-11" db="EMBL/GenBank/DDBJ databases">
        <authorList>
            <person name="Varghese N."/>
            <person name="Submissions S."/>
        </authorList>
    </citation>
    <scope>NUCLEOTIDE SEQUENCE [LARGE SCALE GENOMIC DNA]</scope>
    <source>
        <strain evidence="3">DSM 22638</strain>
    </source>
</reference>
<dbReference type="Pfam" id="PF26622">
    <property type="entry name" value="DUF8199"/>
    <property type="match status" value="1"/>
</dbReference>
<evidence type="ECO:0000313" key="3">
    <source>
        <dbReference type="Proteomes" id="UP000184532"/>
    </source>
</evidence>
<keyword evidence="1" id="KW-1133">Transmembrane helix</keyword>
<accession>A0A1M5K2X5</accession>
<name>A0A1M5K2X5_9FLAO</name>
<evidence type="ECO:0000256" key="1">
    <source>
        <dbReference type="SAM" id="Phobius"/>
    </source>
</evidence>
<evidence type="ECO:0000313" key="2">
    <source>
        <dbReference type="EMBL" id="SHG47094.1"/>
    </source>
</evidence>
<proteinExistence type="predicted"/>
<protein>
    <submittedName>
        <fullName evidence="2">Uncharacterized protein</fullName>
    </submittedName>
</protein>
<dbReference type="EMBL" id="FQWL01000002">
    <property type="protein sequence ID" value="SHG47094.1"/>
    <property type="molecule type" value="Genomic_DNA"/>
</dbReference>
<keyword evidence="1" id="KW-0472">Membrane</keyword>
<gene>
    <name evidence="2" type="ORF">SAMN04488116_1354</name>
</gene>
<dbReference type="AlphaFoldDB" id="A0A1M5K2X5"/>
<keyword evidence="1" id="KW-0812">Transmembrane</keyword>
<keyword evidence="3" id="KW-1185">Reference proteome</keyword>
<dbReference type="STRING" id="570519.SAMN04488116_1354"/>
<sequence>MTSSELFGNFVFVKGLFHKIASVLLATLVLLSTVSWTVDKHLCMGRVMDVSLFTEAEDCGMELAMEAFDKKESDNHCCDDESFTITGQDDLKHSSVDLDLEHQMFLVAFTQFYLHLFLPLQDRPVTNAEYPPPIITRDIHILDQVFLI</sequence>
<organism evidence="2 3">
    <name type="scientific">Flagellimonas flava</name>
    <dbReference type="NCBI Taxonomy" id="570519"/>
    <lineage>
        <taxon>Bacteria</taxon>
        <taxon>Pseudomonadati</taxon>
        <taxon>Bacteroidota</taxon>
        <taxon>Flavobacteriia</taxon>
        <taxon>Flavobacteriales</taxon>
        <taxon>Flavobacteriaceae</taxon>
        <taxon>Flagellimonas</taxon>
    </lineage>
</organism>